<dbReference type="EMBL" id="JAIWYP010000016">
    <property type="protein sequence ID" value="KAH3693472.1"/>
    <property type="molecule type" value="Genomic_DNA"/>
</dbReference>
<comment type="caution">
    <text evidence="1">The sequence shown here is derived from an EMBL/GenBank/DDBJ whole genome shotgun (WGS) entry which is preliminary data.</text>
</comment>
<organism evidence="1 2">
    <name type="scientific">Dreissena polymorpha</name>
    <name type="common">Zebra mussel</name>
    <name type="synonym">Mytilus polymorpha</name>
    <dbReference type="NCBI Taxonomy" id="45954"/>
    <lineage>
        <taxon>Eukaryota</taxon>
        <taxon>Metazoa</taxon>
        <taxon>Spiralia</taxon>
        <taxon>Lophotrochozoa</taxon>
        <taxon>Mollusca</taxon>
        <taxon>Bivalvia</taxon>
        <taxon>Autobranchia</taxon>
        <taxon>Heteroconchia</taxon>
        <taxon>Euheterodonta</taxon>
        <taxon>Imparidentia</taxon>
        <taxon>Neoheterodontei</taxon>
        <taxon>Myida</taxon>
        <taxon>Dreissenoidea</taxon>
        <taxon>Dreissenidae</taxon>
        <taxon>Dreissena</taxon>
    </lineage>
</organism>
<reference evidence="1" key="1">
    <citation type="journal article" date="2019" name="bioRxiv">
        <title>The Genome of the Zebra Mussel, Dreissena polymorpha: A Resource for Invasive Species Research.</title>
        <authorList>
            <person name="McCartney M.A."/>
            <person name="Auch B."/>
            <person name="Kono T."/>
            <person name="Mallez S."/>
            <person name="Zhang Y."/>
            <person name="Obille A."/>
            <person name="Becker A."/>
            <person name="Abrahante J.E."/>
            <person name="Garbe J."/>
            <person name="Badalamenti J.P."/>
            <person name="Herman A."/>
            <person name="Mangelson H."/>
            <person name="Liachko I."/>
            <person name="Sullivan S."/>
            <person name="Sone E.D."/>
            <person name="Koren S."/>
            <person name="Silverstein K.A.T."/>
            <person name="Beckman K.B."/>
            <person name="Gohl D.M."/>
        </authorList>
    </citation>
    <scope>NUCLEOTIDE SEQUENCE</scope>
    <source>
        <strain evidence="1">Duluth1</strain>
        <tissue evidence="1">Whole animal</tissue>
    </source>
</reference>
<accession>A0A9D4BFT1</accession>
<name>A0A9D4BFT1_DREPO</name>
<keyword evidence="2" id="KW-1185">Reference proteome</keyword>
<evidence type="ECO:0000313" key="1">
    <source>
        <dbReference type="EMBL" id="KAH3693472.1"/>
    </source>
</evidence>
<sequence>MNFTGFCPLFKVFHRYLVYADQPFPLLSRISGLLHGGDISHLGGTSRRWISIYDVCWESNFTSSYHHIRGETSRFMRCCSVRTRQTA</sequence>
<gene>
    <name evidence="1" type="ORF">DPMN_080905</name>
</gene>
<protein>
    <submittedName>
        <fullName evidence="1">Uncharacterized protein</fullName>
    </submittedName>
</protein>
<dbReference type="AlphaFoldDB" id="A0A9D4BFT1"/>
<proteinExistence type="predicted"/>
<reference evidence="1" key="2">
    <citation type="submission" date="2020-11" db="EMBL/GenBank/DDBJ databases">
        <authorList>
            <person name="McCartney M.A."/>
            <person name="Auch B."/>
            <person name="Kono T."/>
            <person name="Mallez S."/>
            <person name="Becker A."/>
            <person name="Gohl D.M."/>
            <person name="Silverstein K.A.T."/>
            <person name="Koren S."/>
            <person name="Bechman K.B."/>
            <person name="Herman A."/>
            <person name="Abrahante J.E."/>
            <person name="Garbe J."/>
        </authorList>
    </citation>
    <scope>NUCLEOTIDE SEQUENCE</scope>
    <source>
        <strain evidence="1">Duluth1</strain>
        <tissue evidence="1">Whole animal</tissue>
    </source>
</reference>
<evidence type="ECO:0000313" key="2">
    <source>
        <dbReference type="Proteomes" id="UP000828390"/>
    </source>
</evidence>
<dbReference type="Proteomes" id="UP000828390">
    <property type="component" value="Unassembled WGS sequence"/>
</dbReference>